<name>A0A285IY51_9ACTN</name>
<reference evidence="3 4" key="1">
    <citation type="submission" date="2017-09" db="EMBL/GenBank/DDBJ databases">
        <authorList>
            <person name="Ehlers B."/>
            <person name="Leendertz F.H."/>
        </authorList>
    </citation>
    <scope>NUCLEOTIDE SEQUENCE [LARGE SCALE GENOMIC DNA]</scope>
    <source>
        <strain evidence="3 4">CGMCC 4.6857</strain>
    </source>
</reference>
<keyword evidence="4" id="KW-1185">Reference proteome</keyword>
<keyword evidence="2" id="KW-0472">Membrane</keyword>
<feature type="transmembrane region" description="Helical" evidence="2">
    <location>
        <begin position="12"/>
        <end position="34"/>
    </location>
</feature>
<evidence type="ECO:0000313" key="4">
    <source>
        <dbReference type="Proteomes" id="UP000219612"/>
    </source>
</evidence>
<feature type="region of interest" description="Disordered" evidence="1">
    <location>
        <begin position="81"/>
        <end position="107"/>
    </location>
</feature>
<protein>
    <submittedName>
        <fullName evidence="3">Uncharacterized protein</fullName>
    </submittedName>
</protein>
<evidence type="ECO:0000256" key="1">
    <source>
        <dbReference type="SAM" id="MobiDB-lite"/>
    </source>
</evidence>
<keyword evidence="2" id="KW-0812">Transmembrane</keyword>
<dbReference type="Proteomes" id="UP000219612">
    <property type="component" value="Unassembled WGS sequence"/>
</dbReference>
<feature type="transmembrane region" description="Helical" evidence="2">
    <location>
        <begin position="54"/>
        <end position="77"/>
    </location>
</feature>
<proteinExistence type="predicted"/>
<keyword evidence="2" id="KW-1133">Transmembrane helix</keyword>
<sequence length="107" mass="10509">MERQGSAAMSRSAFAAVVIGSYLVGAAFLVGALLVFSGAVTVAGLGEGSVVQRIVAGFVALLLGGVTVAAATMKLAAGPVTRSQGRPAAGDSYGEVVSRSHPGVGEF</sequence>
<gene>
    <name evidence="3" type="ORF">SAMN05421748_113124</name>
</gene>
<evidence type="ECO:0000256" key="2">
    <source>
        <dbReference type="SAM" id="Phobius"/>
    </source>
</evidence>
<evidence type="ECO:0000313" key="3">
    <source>
        <dbReference type="EMBL" id="SNY52888.1"/>
    </source>
</evidence>
<dbReference type="EMBL" id="OBDY01000013">
    <property type="protein sequence ID" value="SNY52888.1"/>
    <property type="molecule type" value="Genomic_DNA"/>
</dbReference>
<accession>A0A285IY51</accession>
<organism evidence="3 4">
    <name type="scientific">Paractinoplanes atraurantiacus</name>
    <dbReference type="NCBI Taxonomy" id="1036182"/>
    <lineage>
        <taxon>Bacteria</taxon>
        <taxon>Bacillati</taxon>
        <taxon>Actinomycetota</taxon>
        <taxon>Actinomycetes</taxon>
        <taxon>Micromonosporales</taxon>
        <taxon>Micromonosporaceae</taxon>
        <taxon>Paractinoplanes</taxon>
    </lineage>
</organism>
<dbReference type="AlphaFoldDB" id="A0A285IY51"/>
<dbReference type="RefSeq" id="WP_097322986.1">
    <property type="nucleotide sequence ID" value="NZ_OBDY01000013.1"/>
</dbReference>